<dbReference type="Proteomes" id="UP000276133">
    <property type="component" value="Unassembled WGS sequence"/>
</dbReference>
<evidence type="ECO:0000313" key="1">
    <source>
        <dbReference type="EMBL" id="RNA05975.1"/>
    </source>
</evidence>
<keyword evidence="2" id="KW-1185">Reference proteome</keyword>
<feature type="non-terminal residue" evidence="1">
    <location>
        <position position="1"/>
    </location>
</feature>
<dbReference type="InterPro" id="IPR032675">
    <property type="entry name" value="LRR_dom_sf"/>
</dbReference>
<dbReference type="SUPFAM" id="SSF52058">
    <property type="entry name" value="L domain-like"/>
    <property type="match status" value="1"/>
</dbReference>
<dbReference type="EMBL" id="REGN01007547">
    <property type="protein sequence ID" value="RNA05975.1"/>
    <property type="molecule type" value="Genomic_DNA"/>
</dbReference>
<dbReference type="InterPro" id="IPR001611">
    <property type="entry name" value="Leu-rich_rpt"/>
</dbReference>
<name>A0A3M7Q4U2_BRAPC</name>
<dbReference type="OrthoDB" id="2151624at2759"/>
<accession>A0A3M7Q4U2</accession>
<gene>
    <name evidence="1" type="ORF">BpHYR1_016580</name>
</gene>
<comment type="caution">
    <text evidence="1">The sequence shown here is derived from an EMBL/GenBank/DDBJ whole genome shotgun (WGS) entry which is preliminary data.</text>
</comment>
<sequence length="78" mass="9052">LNSLTDLFLHEIEIDQIEDNSFNGLTGLVYLNLSDNPIYSKDREAFKLPIYNFFLVLLTIHDNLDEVDTETDDDDEND</sequence>
<dbReference type="Pfam" id="PF13855">
    <property type="entry name" value="LRR_8"/>
    <property type="match status" value="1"/>
</dbReference>
<proteinExistence type="predicted"/>
<organism evidence="1 2">
    <name type="scientific">Brachionus plicatilis</name>
    <name type="common">Marine rotifer</name>
    <name type="synonym">Brachionus muelleri</name>
    <dbReference type="NCBI Taxonomy" id="10195"/>
    <lineage>
        <taxon>Eukaryota</taxon>
        <taxon>Metazoa</taxon>
        <taxon>Spiralia</taxon>
        <taxon>Gnathifera</taxon>
        <taxon>Rotifera</taxon>
        <taxon>Eurotatoria</taxon>
        <taxon>Monogononta</taxon>
        <taxon>Pseudotrocha</taxon>
        <taxon>Ploima</taxon>
        <taxon>Brachionidae</taxon>
        <taxon>Brachionus</taxon>
    </lineage>
</organism>
<reference evidence="1 2" key="1">
    <citation type="journal article" date="2018" name="Sci. Rep.">
        <title>Genomic signatures of local adaptation to the degree of environmental predictability in rotifers.</title>
        <authorList>
            <person name="Franch-Gras L."/>
            <person name="Hahn C."/>
            <person name="Garcia-Roger E.M."/>
            <person name="Carmona M.J."/>
            <person name="Serra M."/>
            <person name="Gomez A."/>
        </authorList>
    </citation>
    <scope>NUCLEOTIDE SEQUENCE [LARGE SCALE GENOMIC DNA]</scope>
    <source>
        <strain evidence="1">HYR1</strain>
    </source>
</reference>
<dbReference type="Gene3D" id="3.80.10.10">
    <property type="entry name" value="Ribonuclease Inhibitor"/>
    <property type="match status" value="1"/>
</dbReference>
<evidence type="ECO:0000313" key="2">
    <source>
        <dbReference type="Proteomes" id="UP000276133"/>
    </source>
</evidence>
<protein>
    <submittedName>
        <fullName evidence="1">Uncharacterized protein</fullName>
    </submittedName>
</protein>
<dbReference type="AlphaFoldDB" id="A0A3M7Q4U2"/>